<dbReference type="SUPFAM" id="SSF53686">
    <property type="entry name" value="Tryptophan synthase beta subunit-like PLP-dependent enzymes"/>
    <property type="match status" value="1"/>
</dbReference>
<evidence type="ECO:0000259" key="4">
    <source>
        <dbReference type="Pfam" id="PF00291"/>
    </source>
</evidence>
<keyword evidence="6" id="KW-1185">Reference proteome</keyword>
<dbReference type="RefSeq" id="WP_338750615.1">
    <property type="nucleotide sequence ID" value="NZ_CP144913.1"/>
</dbReference>
<comment type="similarity">
    <text evidence="3">Belongs to the cysteine synthase/cystathionine beta-synthase family. Cds1 subfamily.</text>
</comment>
<comment type="function">
    <text evidence="3">A cysteine desulfhydrase that generates hydrogen sulfide, H(2)S. The H(2)S produced by this enzyme modulates the balance between respiration and glycolysis, and contributes to redox homeostasis. Probably eliminates toxic levels of Cys (which can induce oxidative stress).</text>
</comment>
<accession>A0ABZ2MJ44</accession>
<dbReference type="HAMAP" id="MF_00868">
    <property type="entry name" value="Cds1"/>
    <property type="match status" value="1"/>
</dbReference>
<name>A0ABZ2MJ44_9MICO</name>
<organism evidence="5 6">
    <name type="scientific">Janibacter alittae</name>
    <dbReference type="NCBI Taxonomy" id="3115209"/>
    <lineage>
        <taxon>Bacteria</taxon>
        <taxon>Bacillati</taxon>
        <taxon>Actinomycetota</taxon>
        <taxon>Actinomycetes</taxon>
        <taxon>Micrococcales</taxon>
        <taxon>Intrasporangiaceae</taxon>
        <taxon>Janibacter</taxon>
    </lineage>
</organism>
<dbReference type="PANTHER" id="PTHR10314">
    <property type="entry name" value="CYSTATHIONINE BETA-SYNTHASE"/>
    <property type="match status" value="1"/>
</dbReference>
<feature type="modified residue" description="N6-(pyridoxal phosphate)lysine" evidence="3">
    <location>
        <position position="76"/>
    </location>
</feature>
<protein>
    <recommendedName>
        <fullName evidence="3">L-cysteine desulfhydrase Cds1</fullName>
        <ecNumber evidence="3">4.4.1.1</ecNumber>
    </recommendedName>
</protein>
<dbReference type="Gene3D" id="3.40.50.1100">
    <property type="match status" value="2"/>
</dbReference>
<dbReference type="InterPro" id="IPR050214">
    <property type="entry name" value="Cys_Synth/Cystath_Beta-Synth"/>
</dbReference>
<keyword evidence="2 3" id="KW-0663">Pyridoxal phosphate</keyword>
<dbReference type="InterPro" id="IPR001926">
    <property type="entry name" value="TrpB-like_PALP"/>
</dbReference>
<feature type="domain" description="Tryptophan synthase beta chain-like PALP" evidence="4">
    <location>
        <begin position="47"/>
        <end position="337"/>
    </location>
</feature>
<comment type="catalytic activity">
    <reaction evidence="3">
        <text>L-cysteine + H2O = hydrogen sulfide + pyruvate + NH4(+) + H(+)</text>
        <dbReference type="Rhea" id="RHEA:24931"/>
        <dbReference type="ChEBI" id="CHEBI:15361"/>
        <dbReference type="ChEBI" id="CHEBI:15377"/>
        <dbReference type="ChEBI" id="CHEBI:15378"/>
        <dbReference type="ChEBI" id="CHEBI:28938"/>
        <dbReference type="ChEBI" id="CHEBI:29919"/>
        <dbReference type="ChEBI" id="CHEBI:35235"/>
        <dbReference type="EC" id="4.4.1.1"/>
    </reaction>
</comment>
<dbReference type="Pfam" id="PF00291">
    <property type="entry name" value="PALP"/>
    <property type="match status" value="1"/>
</dbReference>
<dbReference type="InterPro" id="IPR047586">
    <property type="entry name" value="Cds1"/>
</dbReference>
<evidence type="ECO:0000256" key="2">
    <source>
        <dbReference type="ARBA" id="ARBA00022898"/>
    </source>
</evidence>
<evidence type="ECO:0000313" key="5">
    <source>
        <dbReference type="EMBL" id="WXB77070.1"/>
    </source>
</evidence>
<dbReference type="Proteomes" id="UP001382727">
    <property type="component" value="Chromosome"/>
</dbReference>
<gene>
    <name evidence="3" type="primary">cds1</name>
    <name evidence="5" type="ORF">V1351_03140</name>
</gene>
<keyword evidence="3" id="KW-0456">Lyase</keyword>
<evidence type="ECO:0000256" key="3">
    <source>
        <dbReference type="HAMAP-Rule" id="MF_00868"/>
    </source>
</evidence>
<sequence>MTNHSTQQPTPAAGAEEDVNRYDRRYRQWLTSAIRTVRSDANRSADTHLVKVPLPLAWGVDLYLKDESVHPTGSLKHRLARSLFLHALCNGWIRPDRPVIEASSGSTAVSEAYFASLIGVPFYAVMARSTSRQKVDLIEFHGGSCHFVDNADEVYAVAAQLAAETGGHYMDQFTYAEQATDWRGNNNIAESIFDQMSMEAHPEPAWVVATAGTGGTSATLARYVRYTGRATGICVADPENSAFFPGWRDHDPFVTTNVGSRIEGIGRQRVESSFIASSIDRMMRVPDAAAVASILLLEQLTGVRAGASTGTSLWAAVRIVSEMVEAGTTGSIVSLICDPGERYLDKYYSQQWLDDNDIDIAPYRRRLERFMRTGVLP</sequence>
<reference evidence="5 6" key="1">
    <citation type="submission" date="2024-02" db="EMBL/GenBank/DDBJ databases">
        <title>Janibacter sp. nov., isolated from gut of marine sandworm.</title>
        <authorList>
            <person name="Kim B."/>
            <person name="Jun M.O."/>
            <person name="Shin N.-R."/>
        </authorList>
    </citation>
    <scope>NUCLEOTIDE SEQUENCE [LARGE SCALE GENOMIC DNA]</scope>
    <source>
        <strain evidence="5 6">A1S7</strain>
    </source>
</reference>
<evidence type="ECO:0000313" key="6">
    <source>
        <dbReference type="Proteomes" id="UP001382727"/>
    </source>
</evidence>
<dbReference type="InterPro" id="IPR036052">
    <property type="entry name" value="TrpB-like_PALP_sf"/>
</dbReference>
<evidence type="ECO:0000256" key="1">
    <source>
        <dbReference type="ARBA" id="ARBA00001933"/>
    </source>
</evidence>
<keyword evidence="3" id="KW-0963">Cytoplasm</keyword>
<comment type="cofactor">
    <cofactor evidence="1 3">
        <name>pyridoxal 5'-phosphate</name>
        <dbReference type="ChEBI" id="CHEBI:597326"/>
    </cofactor>
</comment>
<dbReference type="EC" id="4.4.1.1" evidence="3"/>
<dbReference type="EMBL" id="CP144913">
    <property type="protein sequence ID" value="WXB77070.1"/>
    <property type="molecule type" value="Genomic_DNA"/>
</dbReference>
<proteinExistence type="inferred from homology"/>